<sequence length="422" mass="46478">MRCPYTEEFSLCRRLEASTFPKSSLTSLAGAKPEDAPRTMLSSGSGCKDCSGIILVLSTLEQIYTMHLSEQLTRANGSGTFQSQLHTAPAISLPYSKHLVLQAPSNSSSSVFEAFPWDHFQQLTSTELITKATSHTTRYPKEEVHGPNKPQQRVSESKASTISKSATFLEDVLPVVQTGAAFWKREGQMQLIKHAKATTETQADATILLSVYQEDRPGSTPLLALRTSLSFLILDLNIPLPLAGWFYSFAYQQPSSKPSSQRPTAFLAQVAKMPSSPVLHDLFKFDIDLASLDGDRNLRGASPIYFNRQAPLEGISLLDPQKRVASASRVSAGMLNMPASSKLKWADAVGSYHYIEVADRSRSLETIVKLIKEEVQRYLIAAGAAKELLAQLSLVGMRQTGPREWQVVFKVRARVFVGYAGY</sequence>
<evidence type="ECO:0000313" key="3">
    <source>
        <dbReference type="Proteomes" id="UP000076798"/>
    </source>
</evidence>
<dbReference type="Proteomes" id="UP000076798">
    <property type="component" value="Unassembled WGS sequence"/>
</dbReference>
<protein>
    <submittedName>
        <fullName evidence="2">Uncharacterized protein</fullName>
    </submittedName>
</protein>
<keyword evidence="3" id="KW-1185">Reference proteome</keyword>
<name>A0A166FNP8_9AGAM</name>
<evidence type="ECO:0000256" key="1">
    <source>
        <dbReference type="SAM" id="MobiDB-lite"/>
    </source>
</evidence>
<gene>
    <name evidence="2" type="ORF">SISSUDRAFT_1117985</name>
</gene>
<proteinExistence type="predicted"/>
<feature type="region of interest" description="Disordered" evidence="1">
    <location>
        <begin position="137"/>
        <end position="157"/>
    </location>
</feature>
<evidence type="ECO:0000313" key="2">
    <source>
        <dbReference type="EMBL" id="KZT40851.1"/>
    </source>
</evidence>
<reference evidence="2 3" key="1">
    <citation type="journal article" date="2016" name="Mol. Biol. Evol.">
        <title>Comparative Genomics of Early-Diverging Mushroom-Forming Fungi Provides Insights into the Origins of Lignocellulose Decay Capabilities.</title>
        <authorList>
            <person name="Nagy L.G."/>
            <person name="Riley R."/>
            <person name="Tritt A."/>
            <person name="Adam C."/>
            <person name="Daum C."/>
            <person name="Floudas D."/>
            <person name="Sun H."/>
            <person name="Yadav J.S."/>
            <person name="Pangilinan J."/>
            <person name="Larsson K.H."/>
            <person name="Matsuura K."/>
            <person name="Barry K."/>
            <person name="Labutti K."/>
            <person name="Kuo R."/>
            <person name="Ohm R.A."/>
            <person name="Bhattacharya S.S."/>
            <person name="Shirouzu T."/>
            <person name="Yoshinaga Y."/>
            <person name="Martin F.M."/>
            <person name="Grigoriev I.V."/>
            <person name="Hibbett D.S."/>
        </authorList>
    </citation>
    <scope>NUCLEOTIDE SEQUENCE [LARGE SCALE GENOMIC DNA]</scope>
    <source>
        <strain evidence="2 3">HHB10207 ss-3</strain>
    </source>
</reference>
<organism evidence="2 3">
    <name type="scientific">Sistotremastrum suecicum HHB10207 ss-3</name>
    <dbReference type="NCBI Taxonomy" id="1314776"/>
    <lineage>
        <taxon>Eukaryota</taxon>
        <taxon>Fungi</taxon>
        <taxon>Dikarya</taxon>
        <taxon>Basidiomycota</taxon>
        <taxon>Agaricomycotina</taxon>
        <taxon>Agaricomycetes</taxon>
        <taxon>Sistotremastrales</taxon>
        <taxon>Sistotremastraceae</taxon>
        <taxon>Sistotremastrum</taxon>
    </lineage>
</organism>
<dbReference type="EMBL" id="KV428027">
    <property type="protein sequence ID" value="KZT40851.1"/>
    <property type="molecule type" value="Genomic_DNA"/>
</dbReference>
<accession>A0A166FNP8</accession>
<dbReference type="AlphaFoldDB" id="A0A166FNP8"/>